<keyword evidence="17" id="KW-1185">Reference proteome</keyword>
<evidence type="ECO:0000256" key="5">
    <source>
        <dbReference type="ARBA" id="ARBA00022553"/>
    </source>
</evidence>
<dbReference type="InterPro" id="IPR003661">
    <property type="entry name" value="HisK_dim/P_dom"/>
</dbReference>
<dbReference type="Gene3D" id="3.30.450.20">
    <property type="entry name" value="PAS domain"/>
    <property type="match status" value="2"/>
</dbReference>
<dbReference type="InterPro" id="IPR004358">
    <property type="entry name" value="Sig_transdc_His_kin-like_C"/>
</dbReference>
<dbReference type="GO" id="GO:0016301">
    <property type="term" value="F:kinase activity"/>
    <property type="evidence" value="ECO:0007669"/>
    <property type="project" value="UniProtKB-KW"/>
</dbReference>
<sequence length="591" mass="63515">MAGAAFALCLLIGWLAFRSLFAYHLDHARRDALHRLDALALSLEAALARHETLPGLLALDPTLAALLDAPHDPARLAAANVYLEAAQQGAQVAVAYLIDAQGLTVAASNWRQPRSFVGHDYSFRPYFRDALEKGLGRFYGVGVTTGEPGYFLAAPIRRDQRLLGVVVLKQQLDALEQALANSADPLLLVDGNGIVFLASSRALRYRSLAPLAEPVAARLGDTRQYGEQPVAPLADRPVRLDQPGPLRLALPGEATRERLVHARPVGLQGWQIVELGNPDEARSAATAQATVLALAAAFALGLIAHLRHRARRREELRRVHASLETRIAARTADLTAQIAELEKTKAILRETRDAAVQAGKLATLGQMSAGISHELNQPLAALQTLADNARALLDRDRLPEAAENLAMISDLVARTGRIVRQLKSFARKEVPTPQPVTVDRAIEHALLIVEPRRRETGARIQTPAPAPDRRVIAEAGRVEQILVNLLRNGLDAMAGQSEPLLVIDCRTVGDLRELSVRDHGPGLSDEAHAHLFEPFFTTKPAGEGLGLGLAISRTIAESYGGTLTVRNAPGGGAEFVLALPADGDSDAPPDT</sequence>
<dbReference type="InterPro" id="IPR036097">
    <property type="entry name" value="HisK_dim/P_sf"/>
</dbReference>
<evidence type="ECO:0000256" key="9">
    <source>
        <dbReference type="ARBA" id="ARBA00022777"/>
    </source>
</evidence>
<dbReference type="Pfam" id="PF02518">
    <property type="entry name" value="HATPase_c"/>
    <property type="match status" value="1"/>
</dbReference>
<protein>
    <recommendedName>
        <fullName evidence="3">histidine kinase</fullName>
        <ecNumber evidence="3">2.7.13.3</ecNumber>
    </recommendedName>
</protein>
<evidence type="ECO:0000256" key="2">
    <source>
        <dbReference type="ARBA" id="ARBA00004651"/>
    </source>
</evidence>
<dbReference type="Pfam" id="PF02743">
    <property type="entry name" value="dCache_1"/>
    <property type="match status" value="1"/>
</dbReference>
<dbReference type="PRINTS" id="PR00344">
    <property type="entry name" value="BCTRLSENSOR"/>
</dbReference>
<evidence type="ECO:0000256" key="12">
    <source>
        <dbReference type="ARBA" id="ARBA00023012"/>
    </source>
</evidence>
<keyword evidence="4" id="KW-1003">Cell membrane</keyword>
<dbReference type="SMART" id="SM00387">
    <property type="entry name" value="HATPase_c"/>
    <property type="match status" value="1"/>
</dbReference>
<evidence type="ECO:0000313" key="17">
    <source>
        <dbReference type="Proteomes" id="UP000634522"/>
    </source>
</evidence>
<evidence type="ECO:0000256" key="10">
    <source>
        <dbReference type="ARBA" id="ARBA00022840"/>
    </source>
</evidence>
<evidence type="ECO:0000256" key="11">
    <source>
        <dbReference type="ARBA" id="ARBA00022989"/>
    </source>
</evidence>
<dbReference type="EC" id="2.7.13.3" evidence="3"/>
<name>A0ABX1NLI5_9RHOO</name>
<proteinExistence type="predicted"/>
<evidence type="ECO:0000256" key="6">
    <source>
        <dbReference type="ARBA" id="ARBA00022679"/>
    </source>
</evidence>
<evidence type="ECO:0000256" key="13">
    <source>
        <dbReference type="ARBA" id="ARBA00023136"/>
    </source>
</evidence>
<keyword evidence="7" id="KW-0812">Transmembrane</keyword>
<dbReference type="CDD" id="cd12914">
    <property type="entry name" value="PDC1_DGC_like"/>
    <property type="match status" value="1"/>
</dbReference>
<dbReference type="Gene3D" id="1.10.287.130">
    <property type="match status" value="1"/>
</dbReference>
<dbReference type="InterPro" id="IPR005467">
    <property type="entry name" value="His_kinase_dom"/>
</dbReference>
<dbReference type="InterPro" id="IPR029151">
    <property type="entry name" value="Sensor-like_sf"/>
</dbReference>
<gene>
    <name evidence="16" type="ORF">GPA27_22750</name>
</gene>
<keyword evidence="11" id="KW-1133">Transmembrane helix</keyword>
<comment type="catalytic activity">
    <reaction evidence="1">
        <text>ATP + protein L-histidine = ADP + protein N-phospho-L-histidine.</text>
        <dbReference type="EC" id="2.7.13.3"/>
    </reaction>
</comment>
<evidence type="ECO:0000259" key="15">
    <source>
        <dbReference type="PROSITE" id="PS50109"/>
    </source>
</evidence>
<comment type="subcellular location">
    <subcellularLocation>
        <location evidence="2">Cell membrane</location>
        <topology evidence="2">Multi-pass membrane protein</topology>
    </subcellularLocation>
</comment>
<dbReference type="PANTHER" id="PTHR43065:SF46">
    <property type="entry name" value="C4-DICARBOXYLATE TRANSPORT SENSOR PROTEIN DCTB"/>
    <property type="match status" value="1"/>
</dbReference>
<dbReference type="InterPro" id="IPR033479">
    <property type="entry name" value="dCache_1"/>
</dbReference>
<organism evidence="16 17">
    <name type="scientific">Aromatoleum toluolicum</name>
    <dbReference type="NCBI Taxonomy" id="90060"/>
    <lineage>
        <taxon>Bacteria</taxon>
        <taxon>Pseudomonadati</taxon>
        <taxon>Pseudomonadota</taxon>
        <taxon>Betaproteobacteria</taxon>
        <taxon>Rhodocyclales</taxon>
        <taxon>Rhodocyclaceae</taxon>
        <taxon>Aromatoleum</taxon>
    </lineage>
</organism>
<dbReference type="EMBL" id="WTVS01000067">
    <property type="protein sequence ID" value="NMG00197.1"/>
    <property type="molecule type" value="Genomic_DNA"/>
</dbReference>
<dbReference type="SMART" id="SM00388">
    <property type="entry name" value="HisKA"/>
    <property type="match status" value="1"/>
</dbReference>
<feature type="coiled-coil region" evidence="14">
    <location>
        <begin position="331"/>
        <end position="358"/>
    </location>
</feature>
<feature type="domain" description="Histidine kinase" evidence="15">
    <location>
        <begin position="370"/>
        <end position="583"/>
    </location>
</feature>
<keyword evidence="8" id="KW-0547">Nucleotide-binding</keyword>
<dbReference type="Pfam" id="PF00512">
    <property type="entry name" value="HisKA"/>
    <property type="match status" value="1"/>
</dbReference>
<accession>A0ABX1NLI5</accession>
<keyword evidence="12" id="KW-0902">Two-component regulatory system</keyword>
<evidence type="ECO:0000256" key="4">
    <source>
        <dbReference type="ARBA" id="ARBA00022475"/>
    </source>
</evidence>
<evidence type="ECO:0000256" key="7">
    <source>
        <dbReference type="ARBA" id="ARBA00022692"/>
    </source>
</evidence>
<keyword evidence="14" id="KW-0175">Coiled coil</keyword>
<dbReference type="InterPro" id="IPR036890">
    <property type="entry name" value="HATPase_C_sf"/>
</dbReference>
<dbReference type="PANTHER" id="PTHR43065">
    <property type="entry name" value="SENSOR HISTIDINE KINASE"/>
    <property type="match status" value="1"/>
</dbReference>
<evidence type="ECO:0000313" key="16">
    <source>
        <dbReference type="EMBL" id="NMG00197.1"/>
    </source>
</evidence>
<evidence type="ECO:0000256" key="3">
    <source>
        <dbReference type="ARBA" id="ARBA00012438"/>
    </source>
</evidence>
<dbReference type="PROSITE" id="PS50109">
    <property type="entry name" value="HIS_KIN"/>
    <property type="match status" value="1"/>
</dbReference>
<dbReference type="Proteomes" id="UP000634522">
    <property type="component" value="Unassembled WGS sequence"/>
</dbReference>
<keyword evidence="9 16" id="KW-0418">Kinase</keyword>
<dbReference type="PIRSF" id="PIRSF036431">
    <property type="entry name" value="STHK_DctB"/>
    <property type="match status" value="1"/>
</dbReference>
<dbReference type="InterPro" id="IPR017055">
    <property type="entry name" value="Sig_transdc_His_kinase_DctB"/>
</dbReference>
<dbReference type="Gene3D" id="3.30.565.10">
    <property type="entry name" value="Histidine kinase-like ATPase, C-terminal domain"/>
    <property type="match status" value="1"/>
</dbReference>
<keyword evidence="13" id="KW-0472">Membrane</keyword>
<comment type="caution">
    <text evidence="16">The sequence shown here is derived from an EMBL/GenBank/DDBJ whole genome shotgun (WGS) entry which is preliminary data.</text>
</comment>
<dbReference type="SUPFAM" id="SSF47384">
    <property type="entry name" value="Homodimeric domain of signal transducing histidine kinase"/>
    <property type="match status" value="1"/>
</dbReference>
<keyword evidence="10" id="KW-0067">ATP-binding</keyword>
<keyword evidence="6" id="KW-0808">Transferase</keyword>
<keyword evidence="5" id="KW-0597">Phosphoprotein</keyword>
<dbReference type="SUPFAM" id="SSF103190">
    <property type="entry name" value="Sensory domain-like"/>
    <property type="match status" value="1"/>
</dbReference>
<reference evidence="16 17" key="1">
    <citation type="submission" date="2019-12" db="EMBL/GenBank/DDBJ databases">
        <title>Comparative genomics gives insights into the taxonomy of the Azoarcus-Aromatoleum group and reveals separate origins of nif in the plant-associated Azoarcus and non-plant-associated Aromatoleum sub-groups.</title>
        <authorList>
            <person name="Lafos M."/>
            <person name="Maluk M."/>
            <person name="Batista M."/>
            <person name="Junghare M."/>
            <person name="Carmona M."/>
            <person name="Faoro H."/>
            <person name="Cruz L.M."/>
            <person name="Battistoni F."/>
            <person name="De Souza E."/>
            <person name="Pedrosa F."/>
            <person name="Chen W.-M."/>
            <person name="Poole P.S."/>
            <person name="Dixon R.A."/>
            <person name="James E.K."/>
        </authorList>
    </citation>
    <scope>NUCLEOTIDE SEQUENCE [LARGE SCALE GENOMIC DNA]</scope>
    <source>
        <strain evidence="16 17">T</strain>
    </source>
</reference>
<evidence type="ECO:0000256" key="1">
    <source>
        <dbReference type="ARBA" id="ARBA00000085"/>
    </source>
</evidence>
<evidence type="ECO:0000256" key="14">
    <source>
        <dbReference type="SAM" id="Coils"/>
    </source>
</evidence>
<dbReference type="InterPro" id="IPR003594">
    <property type="entry name" value="HATPase_dom"/>
</dbReference>
<evidence type="ECO:0000256" key="8">
    <source>
        <dbReference type="ARBA" id="ARBA00022741"/>
    </source>
</evidence>
<dbReference type="CDD" id="cd00082">
    <property type="entry name" value="HisKA"/>
    <property type="match status" value="1"/>
</dbReference>
<dbReference type="SUPFAM" id="SSF55874">
    <property type="entry name" value="ATPase domain of HSP90 chaperone/DNA topoisomerase II/histidine kinase"/>
    <property type="match status" value="1"/>
</dbReference>